<dbReference type="GeneID" id="20037919"/>
<feature type="region of interest" description="Disordered" evidence="1">
    <location>
        <begin position="251"/>
        <end position="322"/>
    </location>
</feature>
<dbReference type="RefSeq" id="XP_008816466.1">
    <property type="nucleotide sequence ID" value="XM_008818244.1"/>
</dbReference>
<dbReference type="Pfam" id="PF12314">
    <property type="entry name" value="IMCp"/>
    <property type="match status" value="1"/>
</dbReference>
<dbReference type="VEuPathDB" id="PlasmoDB:C922_02645"/>
<evidence type="ECO:0008006" key="4">
    <source>
        <dbReference type="Google" id="ProtNLM"/>
    </source>
</evidence>
<reference evidence="2 3" key="1">
    <citation type="submission" date="2013-02" db="EMBL/GenBank/DDBJ databases">
        <title>The Genome Sequence of Plasmodium inui San Antonio 1.</title>
        <authorList>
            <consortium name="The Broad Institute Genome Sequencing Platform"/>
            <consortium name="The Broad Institute Genome Sequencing Center for Infectious Disease"/>
            <person name="Neafsey D."/>
            <person name="Cheeseman I."/>
            <person name="Volkman S."/>
            <person name="Adams J."/>
            <person name="Walker B."/>
            <person name="Young S.K."/>
            <person name="Zeng Q."/>
            <person name="Gargeya S."/>
            <person name="Fitzgerald M."/>
            <person name="Haas B."/>
            <person name="Abouelleil A."/>
            <person name="Alvarado L."/>
            <person name="Arachchi H.M."/>
            <person name="Berlin A.M."/>
            <person name="Chapman S.B."/>
            <person name="Dewar J."/>
            <person name="Goldberg J."/>
            <person name="Griggs A."/>
            <person name="Gujja S."/>
            <person name="Hansen M."/>
            <person name="Howarth C."/>
            <person name="Imamovic A."/>
            <person name="Larimer J."/>
            <person name="McCowan C."/>
            <person name="Murphy C."/>
            <person name="Neiman D."/>
            <person name="Pearson M."/>
            <person name="Priest M."/>
            <person name="Roberts A."/>
            <person name="Saif S."/>
            <person name="Shea T."/>
            <person name="Sisk P."/>
            <person name="Sykes S."/>
            <person name="Wortman J."/>
            <person name="Nusbaum C."/>
            <person name="Birren B."/>
        </authorList>
    </citation>
    <scope>NUCLEOTIDE SEQUENCE [LARGE SCALE GENOMIC DNA]</scope>
    <source>
        <strain evidence="2 3">San Antonio 1</strain>
    </source>
</reference>
<evidence type="ECO:0000313" key="3">
    <source>
        <dbReference type="Proteomes" id="UP000030640"/>
    </source>
</evidence>
<feature type="region of interest" description="Disordered" evidence="1">
    <location>
        <begin position="384"/>
        <end position="426"/>
    </location>
</feature>
<keyword evidence="3" id="KW-1185">Reference proteome</keyword>
<gene>
    <name evidence="2" type="ORF">C922_02645</name>
</gene>
<organism evidence="2 3">
    <name type="scientific">Plasmodium inui San Antonio 1</name>
    <dbReference type="NCBI Taxonomy" id="1237626"/>
    <lineage>
        <taxon>Eukaryota</taxon>
        <taxon>Sar</taxon>
        <taxon>Alveolata</taxon>
        <taxon>Apicomplexa</taxon>
        <taxon>Aconoidasida</taxon>
        <taxon>Haemosporida</taxon>
        <taxon>Plasmodiidae</taxon>
        <taxon>Plasmodium</taxon>
        <taxon>Plasmodium (Plasmodium)</taxon>
    </lineage>
</organism>
<accession>W7ANX7</accession>
<proteinExistence type="predicted"/>
<evidence type="ECO:0000313" key="2">
    <source>
        <dbReference type="EMBL" id="EUD67061.1"/>
    </source>
</evidence>
<name>W7ANX7_9APIC</name>
<feature type="compositionally biased region" description="Polar residues" evidence="1">
    <location>
        <begin position="408"/>
        <end position="426"/>
    </location>
</feature>
<dbReference type="EMBL" id="KI965468">
    <property type="protein sequence ID" value="EUD67061.1"/>
    <property type="molecule type" value="Genomic_DNA"/>
</dbReference>
<dbReference type="OrthoDB" id="365974at2759"/>
<dbReference type="Proteomes" id="UP000030640">
    <property type="component" value="Unassembled WGS sequence"/>
</dbReference>
<dbReference type="AlphaFoldDB" id="W7ANX7"/>
<evidence type="ECO:0000256" key="1">
    <source>
        <dbReference type="SAM" id="MobiDB-lite"/>
    </source>
</evidence>
<dbReference type="InterPro" id="IPR022086">
    <property type="entry name" value="IMCp"/>
</dbReference>
<sequence>MEHPAVKTENIAHTANTENLSNAPNNVPYTFEHSRNLGNKILKPIRQEKIVKVPVTQYVEKIIEKEEIKFVNKYVDVVKPIITYKTKHISKPIYLDKIKYEPKLIEKEKIIHIPKIEYRNKIVEIPVYLHKQNIIEKKVPLIIERVIPVLKVKKIEKEVLTDVIEIPSICEMAKRERIINSSTKQEYTNRVMVPQMARGVSDRNNFYAVAEANESQDMYNKETYRNMESRNDTCSPAVYFPVQMFPSTEMEKFKGPHRGSHSVVRSESDEDSCGGKLEHKNETTYNEATHEEGEEGEDRKQGDNYGDAAGNAEGTPNEEYLSSGQDLHIGQRLHDGESISRENAQGTVQTGHYREDDLYKKSNITHVSIHLPTTKEELREALQRNSSNGGEGSYGVSLNQATEERSGSNRIASSGASNLRSGNNGYASDNHLFTYNHRDGRNGRYNEYNMNQVMSEQLIRESFNDSRRDMSKSVEENVGQGNYYSDVKGRIESQQHNLSVPSNIHVYKENYSSSQNVYRNESGKTRSNFMPSYANSNGQAIVSVRPATILEYVPKQTKGKSRFCSFLNRCCGEE</sequence>
<protein>
    <recommendedName>
        <fullName evidence="4">Inner membrane complex protein 1i</fullName>
    </recommendedName>
</protein>